<accession>A0A8S5R5D6</accession>
<reference evidence="1" key="1">
    <citation type="journal article" date="2021" name="Proc. Natl. Acad. Sci. U.S.A.">
        <title>A Catalog of Tens of Thousands of Viruses from Human Metagenomes Reveals Hidden Associations with Chronic Diseases.</title>
        <authorList>
            <person name="Tisza M.J."/>
            <person name="Buck C.B."/>
        </authorList>
    </citation>
    <scope>NUCLEOTIDE SEQUENCE</scope>
    <source>
        <strain evidence="1">CtaCq7</strain>
    </source>
</reference>
<evidence type="ECO:0000313" key="1">
    <source>
        <dbReference type="EMBL" id="DAE26592.1"/>
    </source>
</evidence>
<organism evidence="1">
    <name type="scientific">Ackermannviridae sp. ctaCq7</name>
    <dbReference type="NCBI Taxonomy" id="2827294"/>
    <lineage>
        <taxon>Viruses</taxon>
        <taxon>Duplodnaviria</taxon>
        <taxon>Heunggongvirae</taxon>
        <taxon>Uroviricota</taxon>
        <taxon>Caudoviricetes</taxon>
        <taxon>Pantevenvirales</taxon>
        <taxon>Ackermannviridae</taxon>
    </lineage>
</organism>
<dbReference type="EMBL" id="BK015821">
    <property type="protein sequence ID" value="DAE26592.1"/>
    <property type="molecule type" value="Genomic_DNA"/>
</dbReference>
<dbReference type="SUPFAM" id="SSF53955">
    <property type="entry name" value="Lysozyme-like"/>
    <property type="match status" value="1"/>
</dbReference>
<proteinExistence type="predicted"/>
<name>A0A8S5R5D6_9CAUD</name>
<sequence length="214" mass="25688">MKKLILLICLLCSFTCLAEEKEHFDIIVNQLFEFEGRKLVKAEDGYSKYGLTKYYTNDIIGLTETKARKIIYDKLYGKYDLDRINNLATKHFVFDFLYNTNPNKAIKIIKKVCKNYDEEINLENYTLSDKVINVLNNNPQVFEELIQARLKYLRGLKMYKKYGKGWENRVDWFTINYSEYIKEYQIQRYINNFMFSVSEVVKCSLEHKNNEYNR</sequence>
<dbReference type="InterPro" id="IPR023346">
    <property type="entry name" value="Lysozyme-like_dom_sf"/>
</dbReference>
<protein>
    <submittedName>
        <fullName evidence="1">Lysozyme</fullName>
    </submittedName>
</protein>
<dbReference type="Gene3D" id="1.20.141.10">
    <property type="entry name" value="Chitosanase, subunit A, domain 1"/>
    <property type="match status" value="1"/>
</dbReference>